<dbReference type="PANTHER" id="PTHR31851">
    <property type="entry name" value="FE(2+)/MN(2+) TRANSPORTER PCL1"/>
    <property type="match status" value="1"/>
</dbReference>
<dbReference type="InterPro" id="IPR008217">
    <property type="entry name" value="Ccc1_fam"/>
</dbReference>
<dbReference type="EMBL" id="BNEB01000001">
    <property type="protein sequence ID" value="GHI58367.1"/>
    <property type="molecule type" value="Genomic_DNA"/>
</dbReference>
<dbReference type="CDD" id="cd02433">
    <property type="entry name" value="Nodulin-21_like_2"/>
    <property type="match status" value="1"/>
</dbReference>
<evidence type="ECO:0000256" key="3">
    <source>
        <dbReference type="ARBA" id="ARBA00022989"/>
    </source>
</evidence>
<evidence type="ECO:0000256" key="5">
    <source>
        <dbReference type="SAM" id="Phobius"/>
    </source>
</evidence>
<evidence type="ECO:0000256" key="4">
    <source>
        <dbReference type="ARBA" id="ARBA00023136"/>
    </source>
</evidence>
<gene>
    <name evidence="6" type="ORF">Saso_00170</name>
</gene>
<feature type="transmembrane region" description="Helical" evidence="5">
    <location>
        <begin position="254"/>
        <end position="275"/>
    </location>
</feature>
<proteinExistence type="predicted"/>
<evidence type="ECO:0000313" key="6">
    <source>
        <dbReference type="EMBL" id="GHI58367.1"/>
    </source>
</evidence>
<keyword evidence="4 5" id="KW-0472">Membrane</keyword>
<feature type="transmembrane region" description="Helical" evidence="5">
    <location>
        <begin position="192"/>
        <end position="214"/>
    </location>
</feature>
<evidence type="ECO:0000313" key="7">
    <source>
        <dbReference type="Proteomes" id="UP000649259"/>
    </source>
</evidence>
<dbReference type="Proteomes" id="UP000649259">
    <property type="component" value="Unassembled WGS sequence"/>
</dbReference>
<comment type="subcellular location">
    <subcellularLocation>
        <location evidence="1">Endomembrane system</location>
        <topology evidence="1">Multi-pass membrane protein</topology>
    </subcellularLocation>
</comment>
<keyword evidence="3 5" id="KW-1133">Transmembrane helix</keyword>
<organism evidence="6 7">
    <name type="scientific">Streptomyces asoensis</name>
    <dbReference type="NCBI Taxonomy" id="249586"/>
    <lineage>
        <taxon>Bacteria</taxon>
        <taxon>Bacillati</taxon>
        <taxon>Actinomycetota</taxon>
        <taxon>Actinomycetes</taxon>
        <taxon>Kitasatosporales</taxon>
        <taxon>Streptomycetaceae</taxon>
        <taxon>Streptomyces</taxon>
    </lineage>
</organism>
<sequence length="276" mass="29233">MFRRMFLFVEKWIQSKLSFASACWGARNTLGDRVAIIETEAALHEAHRDNHTHRDVNGGWLRPAVFGAMDGLVSNLALMTGVAGGAVGQHTIVITGLAGLAAGAFSMAAGEYTSVASQRELVEAELEVERRELRKHPKDEEAELAALYEARGVEPALARQVAHQLSRDPEQALEIHAREELGIDPSDLPSPLVAAVSSFGAFALGALLPVLPYLLGAATLWPAVLLALLGLFGCGAVVARVTARTWWFSGLRQLALGGAAAGVTYALGTLFGTAVG</sequence>
<dbReference type="Pfam" id="PF01988">
    <property type="entry name" value="VIT1"/>
    <property type="match status" value="1"/>
</dbReference>
<evidence type="ECO:0000256" key="2">
    <source>
        <dbReference type="ARBA" id="ARBA00022692"/>
    </source>
</evidence>
<accession>A0ABQ3RRF8</accession>
<comment type="caution">
    <text evidence="6">The sequence shown here is derived from an EMBL/GenBank/DDBJ whole genome shotgun (WGS) entry which is preliminary data.</text>
</comment>
<keyword evidence="7" id="KW-1185">Reference proteome</keyword>
<protein>
    <submittedName>
        <fullName evidence="6">Membrane protein</fullName>
    </submittedName>
</protein>
<reference evidence="7" key="1">
    <citation type="submission" date="2023-07" db="EMBL/GenBank/DDBJ databases">
        <title>Whole genome shotgun sequence of Streptomyces cacaoi subsp. asoensis NBRC 13813.</title>
        <authorList>
            <person name="Komaki H."/>
            <person name="Tamura T."/>
        </authorList>
    </citation>
    <scope>NUCLEOTIDE SEQUENCE [LARGE SCALE GENOMIC DNA]</scope>
    <source>
        <strain evidence="7">NBRC 13813</strain>
    </source>
</reference>
<name>A0ABQ3RRF8_9ACTN</name>
<feature type="transmembrane region" description="Helical" evidence="5">
    <location>
        <begin position="220"/>
        <end position="242"/>
    </location>
</feature>
<keyword evidence="2 5" id="KW-0812">Transmembrane</keyword>
<evidence type="ECO:0000256" key="1">
    <source>
        <dbReference type="ARBA" id="ARBA00004127"/>
    </source>
</evidence>